<sequence length="107" mass="11962">MADCFINIFLNDERIKKLEEVGLAGEIKEIDGKKAIQVKATDKEQKKMVKGFPGLEFDANNACVLPEKAENTVFDIVISMKTIDVMKFAIMKIYNPLAGKAPRSAQR</sequence>
<dbReference type="InterPro" id="IPR054230">
    <property type="entry name" value="DUF6955"/>
</dbReference>
<dbReference type="Pfam" id="PF22271">
    <property type="entry name" value="DUF6955"/>
    <property type="match status" value="1"/>
</dbReference>
<reference evidence="1" key="1">
    <citation type="journal article" date="2020" name="mSystems">
        <title>Genome- and Community-Level Interaction Insights into Carbon Utilization and Element Cycling Functions of Hydrothermarchaeota in Hydrothermal Sediment.</title>
        <authorList>
            <person name="Zhou Z."/>
            <person name="Liu Y."/>
            <person name="Xu W."/>
            <person name="Pan J."/>
            <person name="Luo Z.H."/>
            <person name="Li M."/>
        </authorList>
    </citation>
    <scope>NUCLEOTIDE SEQUENCE [LARGE SCALE GENOMIC DNA]</scope>
    <source>
        <strain evidence="1">SpSt-477</strain>
    </source>
</reference>
<gene>
    <name evidence="1" type="ORF">ENS29_03445</name>
</gene>
<comment type="caution">
    <text evidence="1">The sequence shown here is derived from an EMBL/GenBank/DDBJ whole genome shotgun (WGS) entry which is preliminary data.</text>
</comment>
<accession>A0A7C4RQY7</accession>
<dbReference type="EMBL" id="DSUH01000072">
    <property type="protein sequence ID" value="HGU31894.1"/>
    <property type="molecule type" value="Genomic_DNA"/>
</dbReference>
<name>A0A7C4RQY7_9BACT</name>
<organism evidence="1">
    <name type="scientific">Desulfatirhabdium butyrativorans</name>
    <dbReference type="NCBI Taxonomy" id="340467"/>
    <lineage>
        <taxon>Bacteria</taxon>
        <taxon>Pseudomonadati</taxon>
        <taxon>Thermodesulfobacteriota</taxon>
        <taxon>Desulfobacteria</taxon>
        <taxon>Desulfobacterales</taxon>
        <taxon>Desulfatirhabdiaceae</taxon>
        <taxon>Desulfatirhabdium</taxon>
    </lineage>
</organism>
<dbReference type="AlphaFoldDB" id="A0A7C4RQY7"/>
<proteinExistence type="predicted"/>
<protein>
    <submittedName>
        <fullName evidence="1">Uncharacterized protein</fullName>
    </submittedName>
</protein>
<evidence type="ECO:0000313" key="1">
    <source>
        <dbReference type="EMBL" id="HGU31894.1"/>
    </source>
</evidence>